<feature type="signal peptide" evidence="2">
    <location>
        <begin position="1"/>
        <end position="19"/>
    </location>
</feature>
<protein>
    <submittedName>
        <fullName evidence="3">Putative glycoside hydrolase</fullName>
    </submittedName>
</protein>
<feature type="compositionally biased region" description="Polar residues" evidence="1">
    <location>
        <begin position="113"/>
        <end position="134"/>
    </location>
</feature>
<feature type="compositionally biased region" description="Low complexity" evidence="1">
    <location>
        <begin position="160"/>
        <end position="185"/>
    </location>
</feature>
<feature type="compositionally biased region" description="Polar residues" evidence="1">
    <location>
        <begin position="147"/>
        <end position="159"/>
    </location>
</feature>
<name>L7LXT5_RHIPC</name>
<feature type="region of interest" description="Disordered" evidence="1">
    <location>
        <begin position="210"/>
        <end position="261"/>
    </location>
</feature>
<dbReference type="EMBL" id="GACK01008449">
    <property type="protein sequence ID" value="JAA56585.1"/>
    <property type="molecule type" value="mRNA"/>
</dbReference>
<reference evidence="3" key="2">
    <citation type="journal article" date="2015" name="J. Proteomics">
        <title>Sexual differences in the sialomes of the zebra tick, Rhipicephalus pulchellus.</title>
        <authorList>
            <person name="Tan A.W."/>
            <person name="Francischetti I.M."/>
            <person name="Slovak M."/>
            <person name="Kini R.M."/>
            <person name="Ribeiro J.M."/>
        </authorList>
    </citation>
    <scope>NUCLEOTIDE SEQUENCE</scope>
    <source>
        <tissue evidence="3">Salivary gland</tissue>
    </source>
</reference>
<evidence type="ECO:0000256" key="2">
    <source>
        <dbReference type="SAM" id="SignalP"/>
    </source>
</evidence>
<accession>L7LXT5</accession>
<dbReference type="AlphaFoldDB" id="L7LXT5"/>
<reference evidence="3" key="1">
    <citation type="submission" date="2012-11" db="EMBL/GenBank/DDBJ databases">
        <authorList>
            <person name="Lucero-Rivera Y.E."/>
            <person name="Tovar-Ramirez D."/>
        </authorList>
    </citation>
    <scope>NUCLEOTIDE SEQUENCE</scope>
    <source>
        <tissue evidence="3">Salivary gland</tissue>
    </source>
</reference>
<feature type="compositionally biased region" description="Polar residues" evidence="1">
    <location>
        <begin position="250"/>
        <end position="261"/>
    </location>
</feature>
<sequence length="339" mass="34766">MIPKIISAISICLVVGVCGATGPTLLNPHRARRNETRSGISSLNSTNLGLGLTTVRVSPNSAPRQPPRNTGAIRSGTSVAPGHTSSGLRLGSTPVSSNIGTTRKPAIPGTVVSGASNVPGNTNSGVTTALGSSHTGATANQGGTGTSPFGNSRTQVNPQSGAATAGATSPTEHASTVASTSSSPSLANRPTSPTQDQPIISAGHLVENATGASNRQPTESGSSGAPEPSHPTIPTVPVVGKPGSPPPSPLNKNTTRARPTSQRIVSRISSVVPLNDPRLVRQLPKRRNEGIYLFFNEQDVPFFPGPLNEPPLSVSVFRMHPGVPSRAPRLPSILRIRRA</sequence>
<proteinExistence type="evidence at transcript level"/>
<feature type="compositionally biased region" description="Polar residues" evidence="1">
    <location>
        <begin position="75"/>
        <end position="101"/>
    </location>
</feature>
<keyword evidence="2" id="KW-0732">Signal</keyword>
<dbReference type="GO" id="GO:0016787">
    <property type="term" value="F:hydrolase activity"/>
    <property type="evidence" value="ECO:0007669"/>
    <property type="project" value="UniProtKB-KW"/>
</dbReference>
<feature type="region of interest" description="Disordered" evidence="1">
    <location>
        <begin position="58"/>
        <end position="198"/>
    </location>
</feature>
<feature type="compositionally biased region" description="Polar residues" evidence="1">
    <location>
        <begin position="210"/>
        <end position="223"/>
    </location>
</feature>
<keyword evidence="3" id="KW-0378">Hydrolase</keyword>
<evidence type="ECO:0000256" key="1">
    <source>
        <dbReference type="SAM" id="MobiDB-lite"/>
    </source>
</evidence>
<evidence type="ECO:0000313" key="3">
    <source>
        <dbReference type="EMBL" id="JAA56585.1"/>
    </source>
</evidence>
<feature type="compositionally biased region" description="Polar residues" evidence="1">
    <location>
        <begin position="186"/>
        <end position="198"/>
    </location>
</feature>
<feature type="chain" id="PRO_5003980707" evidence="2">
    <location>
        <begin position="20"/>
        <end position="339"/>
    </location>
</feature>
<organism evidence="3">
    <name type="scientific">Rhipicephalus pulchellus</name>
    <name type="common">Yellow backed tick</name>
    <name type="synonym">Dermacentor pulchellus</name>
    <dbReference type="NCBI Taxonomy" id="72859"/>
    <lineage>
        <taxon>Eukaryota</taxon>
        <taxon>Metazoa</taxon>
        <taxon>Ecdysozoa</taxon>
        <taxon>Arthropoda</taxon>
        <taxon>Chelicerata</taxon>
        <taxon>Arachnida</taxon>
        <taxon>Acari</taxon>
        <taxon>Parasitiformes</taxon>
        <taxon>Ixodida</taxon>
        <taxon>Ixodoidea</taxon>
        <taxon>Ixodidae</taxon>
        <taxon>Rhipicephalinae</taxon>
        <taxon>Rhipicephalus</taxon>
        <taxon>Rhipicephalus</taxon>
    </lineage>
</organism>